<comment type="subcellular location">
    <subcellularLocation>
        <location evidence="1">Cytoplasm</location>
        <location evidence="1">Cytoskeleton</location>
    </subcellularLocation>
</comment>
<evidence type="ECO:0000259" key="7">
    <source>
        <dbReference type="Pfam" id="PF15711"/>
    </source>
</evidence>
<dbReference type="EMBL" id="VMBB01000021">
    <property type="protein sequence ID" value="MDR8261637.1"/>
    <property type="molecule type" value="Genomic_DNA"/>
</dbReference>
<evidence type="ECO:0000256" key="6">
    <source>
        <dbReference type="SAM" id="MobiDB-lite"/>
    </source>
</evidence>
<dbReference type="GO" id="GO:0005856">
    <property type="term" value="C:cytoskeleton"/>
    <property type="evidence" value="ECO:0007669"/>
    <property type="project" value="UniProtKB-SubCell"/>
</dbReference>
<dbReference type="PANTHER" id="PTHR47970:SF12">
    <property type="entry name" value="KINESIN FAMILY MEMBER 11"/>
    <property type="match status" value="1"/>
</dbReference>
<dbReference type="PANTHER" id="PTHR47970">
    <property type="entry name" value="KINESIN-LIKE PROTEIN KIF11"/>
    <property type="match status" value="1"/>
</dbReference>
<keyword evidence="2" id="KW-0963">Cytoplasm</keyword>
<dbReference type="Pfam" id="PF15711">
    <property type="entry name" value="ILEI"/>
    <property type="match status" value="1"/>
</dbReference>
<dbReference type="Gene3D" id="2.60.120.260">
    <property type="entry name" value="Galactose-binding domain-like"/>
    <property type="match status" value="3"/>
</dbReference>
<dbReference type="InterPro" id="IPR047149">
    <property type="entry name" value="KIF11-like"/>
</dbReference>
<evidence type="ECO:0000256" key="2">
    <source>
        <dbReference type="ARBA" id="ARBA00022490"/>
    </source>
</evidence>
<proteinExistence type="predicted"/>
<evidence type="ECO:0000256" key="5">
    <source>
        <dbReference type="SAM" id="Coils"/>
    </source>
</evidence>
<keyword evidence="4" id="KW-0206">Cytoskeleton</keyword>
<evidence type="ECO:0000256" key="4">
    <source>
        <dbReference type="ARBA" id="ARBA00023212"/>
    </source>
</evidence>
<feature type="compositionally biased region" description="Polar residues" evidence="6">
    <location>
        <begin position="2474"/>
        <end position="2494"/>
    </location>
</feature>
<keyword evidence="5" id="KW-0175">Coiled coil</keyword>
<sequence>MEGNSSVSADKSDAYVPTYVQDLAETVKALADQIRSIESRLTGVDANLSTNLEGLQSVVQSQGQSITNETTVRAKLVQGVSDDVADLRSQHTKDHAYTIGLIEDHHGEQLDLFTKMRDEFNEERQARELNDERIHNTIQQNKEQSDLYYSAVNQRIDQHDQALDDHTFDSQDWTFDSDEVHFNWSILSAAQEWQLAIGQYLKDAQKQLDDYIKSTEESVQEAVDNANQALENSDIDKILDEMLGKIGSEFLDDALRGELNDYAAQILAERQQRAQEILAEANRRIEEIRNLANTIDREAKERVDSIASEAKIRAEQIANEAYNRTQAIAEEASKRASEISAAIDASSAAIEAKAKELLTSVDQTIKSLDEGYTKRFTAIEDKTSKTVESLEAYKLSNDIAVSAAMSTAKQAVSDNAATLDAVNAFRVEYDSNKGTVAQQIKAIADANSVTLEKLDTLRTDFTNRNKETDEAISKTKSELINYANTISDAQKATAENLEVLSAAYEDNKVIVDGKFAEVTKSVSDANQNITSTAQKLQSQFTTDLANTKSEVIKEVQTQTGLIDGKVKIVSEKVEQLSGQFTGLSDDLAKNVKNTATAQETANTAVSAAESLAQNLTSLKARSQSTVGVRAVVSANGINDWTRWRTTGEASLIEDPTALGGYILQLGNNAGNDEAWVHWNEFIKIDPTKLYRVRARYRRVAGESGVLYLGVACKNADQTKYVTTTNNLANDMGSSNYLQSAVRPALGEWQEVVLYLKGKSAGAATGLGTLENPRTFAAQAEYMTPMFIGNYTVQTGISQLNYIIIEDADSIASANDSTATALDLFKVVTKENEATAERTGVLESKVSGTEKRLDSTEQQVGANGKAIADTAQKLSEAQATIDSHSKALTTFATKADLEKSEANQTSQLESTFKRTQDALASATDSDSLISDYNLKDPSKWISHYGSTDPIEKHMVKVTDGKIGPTVFRKDPSHYVNCFNYSTDPVPNDRAYKISFLIRASEDANGVYAVTARFDKTTGPSTAYTSSTVTFTKNGQWQLVEKVWDLRSMRDANPQLHFGFALNHTSSTGWAELQGFKVSPVITANDTDNTIVNSSVLVNYATKSDMSGAIANATTALTSQYKTYTDSKAAEVKSAVDANLTQNYYTKANVDQAVSGGVEKFKASLTNGGIGGRNLLLNSKAERSATNSSTSAETYLPYYLIDGGSLEPNTTYTVSGWFKKTANAADIEVYFVSNVGEHRKAYVPLTSEDYTYFKYTFTTGPNTNQAGYVRVDNNASKDGKVATVFAKLVKLEKGEYATDWAAAEGDLLGEISKVDATIRKDMYTKADTDSAIASGLTNFDAQFVLGGVNLFTGGTAEKKGTNEYLLYAQNPELSEIYAKGQITISFDIKVAVAGRVQVYASNNNPDYTFAAFVDVPTTDWTRMSVTVTPVARAGGTGKSGLEFYGTYNTGRIVTVKNVKIEQGRKASAWSPSKGDIDAGFAGALEATNKVSSNLSQNYYTKAAADQAIAAANTQLEAKVNNNLSNTLQSYYNKAETNAAISSGLSEYRSTLRVGGNNLLKNSGFTNDLVYWSVWGTATREVVTINGKKWLHLAANSTEYFKGTVQYSITGFEPNRDYVLSFDAYAVLGDTVRFLFHQAGDGNNNPQLSFPVKVTTTPERYSVTFKSVNNANKTIFNMHVSGENAKPYDIYISNIKLELGNTPTAWAESSQDILNSASANATKYTDSAVEVVDGKVKTTATDLTKLKSTLGDVQNYTVSSAGFNNGWGGIKDLSGKVLGTTTRGFAITVFNGNNIASHTSYDTYGSTAAATNFVNAVNALADGTYVAITSYDAIGINIATVIPALLTLGGSTATLKQVTGRDAYILIGRKGLGEGQGTELFSKTNGNLGGKQLDYLLQLVNGIPVGLGSSAPSAEAYNLLNTQVGEIDGRLTSASRAVTGLESSMITVKKDIGTAQQTADSAKQSAATAQNGVNETQQGLKDTNAKLSDTDLIARALTNGKLLFGDPTFKKGNNSVGYYDNAVTGRVKVERVAKEADNPTSSPYQLNVTVSNGASPSYGGFVQMYWARANAVFLIKYIIKLPVGFKLAQASNSMGSGAKDRFVGSTEGTGKYETYYRLCQCGATGPFSSGGHVYVLPNGSTLSGTETMTFQLAQIECYDLTDYSDMTPATTEAIAKLTEMANTSATENKAMADKLTQIESSFNPNSPNNRMPDMRDETRTNLWTYLLAKLPGNVYAAKEYTYKDANSFEFIRKGECTSASSMSNGTVFYETNTLGFFRCYVYVAAAKTIKFTGITIDDCGAIYVNDVLKYSKLTYGTYTDCSIPLALGWNKIDVMVANGSSVGGFYMNPKLETLVDKMCPSKSAQIIDTTTASVLNGYTTQAEMNSAIATASTTIKSEVKQDYQAQFDNLKLDRVTIPDTRNANQPPKYYWDNYPRSVVTEFKSGSAVGSPGGNSGYGAIETLVPWGDASGGPIIQKWSSGPESNTRYRQSSGSGDTATWGPWTSDLADTKVKLTEHAQVINGIQAVKGVSIDNNGVICGYALTSELVNGVVRTAFGVDVDTFFIGPPGQGKKFFSVVNGTAYVNSAVIGNLSASSITTGQFTGDRIAARTLKADHLSAEAIDAIAVQARNVTITAPDGSKTVQTGGLTEIFYPNGQLGIRLGIK</sequence>
<comment type="caution">
    <text evidence="8">The sequence shown here is derived from an EMBL/GenBank/DDBJ whole genome shotgun (WGS) entry which is preliminary data.</text>
</comment>
<evidence type="ECO:0000313" key="8">
    <source>
        <dbReference type="EMBL" id="MDR8261637.1"/>
    </source>
</evidence>
<dbReference type="InterPro" id="IPR008979">
    <property type="entry name" value="Galactose-bd-like_sf"/>
</dbReference>
<gene>
    <name evidence="8" type="ORF">FPK87_14360</name>
</gene>
<feature type="coiled-coil region" evidence="5">
    <location>
        <begin position="201"/>
        <end position="232"/>
    </location>
</feature>
<feature type="domain" description="ILEI/PANDER" evidence="7">
    <location>
        <begin position="1780"/>
        <end position="1868"/>
    </location>
</feature>
<evidence type="ECO:0000256" key="1">
    <source>
        <dbReference type="ARBA" id="ARBA00004245"/>
    </source>
</evidence>
<dbReference type="SUPFAM" id="SSF49785">
    <property type="entry name" value="Galactose-binding domain-like"/>
    <property type="match status" value="1"/>
</dbReference>
<keyword evidence="3" id="KW-0505">Motor protein</keyword>
<dbReference type="PROSITE" id="PS52031">
    <property type="entry name" value="GG_LECTIN"/>
    <property type="match status" value="1"/>
</dbReference>
<dbReference type="RefSeq" id="WP_408705161.1">
    <property type="nucleotide sequence ID" value="NZ_JBNOPR010000022.1"/>
</dbReference>
<feature type="region of interest" description="Disordered" evidence="6">
    <location>
        <begin position="2472"/>
        <end position="2499"/>
    </location>
</feature>
<protein>
    <recommendedName>
        <fullName evidence="7">ILEI/PANDER domain-containing protein</fullName>
    </recommendedName>
</protein>
<name>A0ABD5DB08_ACIBA</name>
<evidence type="ECO:0000256" key="3">
    <source>
        <dbReference type="ARBA" id="ARBA00023175"/>
    </source>
</evidence>
<feature type="coiled-coil region" evidence="5">
    <location>
        <begin position="264"/>
        <end position="298"/>
    </location>
</feature>
<reference evidence="8" key="1">
    <citation type="submission" date="2019-07" db="EMBL/GenBank/DDBJ databases">
        <title>Biological characteristics of mucoid Acinetobacter baumannii from a general hospital in China.</title>
        <authorList>
            <person name="Hua X."/>
            <person name="Yu Y."/>
        </authorList>
    </citation>
    <scope>NUCLEOTIDE SEQUENCE [LARGE SCALE GENOMIC DNA]</scope>
    <source>
        <strain evidence="8">N41</strain>
    </source>
</reference>
<accession>A0ABD5DB08</accession>
<organism evidence="8">
    <name type="scientific">Acinetobacter baumannii</name>
    <dbReference type="NCBI Taxonomy" id="470"/>
    <lineage>
        <taxon>Bacteria</taxon>
        <taxon>Pseudomonadati</taxon>
        <taxon>Pseudomonadota</taxon>
        <taxon>Gammaproteobacteria</taxon>
        <taxon>Moraxellales</taxon>
        <taxon>Moraxellaceae</taxon>
        <taxon>Acinetobacter</taxon>
        <taxon>Acinetobacter calcoaceticus/baumannii complex</taxon>
    </lineage>
</organism>
<dbReference type="InterPro" id="IPR039477">
    <property type="entry name" value="ILEI/PANDER_dom"/>
</dbReference>